<sequence length="283" mass="30630">MRDERRDLELFLHLCETLNFGRTSLDRHVSPSTLTRTVQRLESDAGATLFDRDPRGVSLTAEGQRFREYARASVQLWRDYRDSGLEPAELSGTLSLFATVTACQALLPDLLAPLLTAHPGVRLDLRTGDAAAALARLAEGEVDAAVAGVPPRLPDGLTSRTVATTDLVLVTARGREDDALDGPFVLPPRGLVRDAAEKWLRRRGVRTPRVVAEPDGHEGLLTLVALGCGTGIVPRLVLDTSAVRDRLAVVEADPAPERFTIGLCARRNDLRRPLVAALWAAAG</sequence>
<evidence type="ECO:0000256" key="4">
    <source>
        <dbReference type="ARBA" id="ARBA00023163"/>
    </source>
</evidence>
<evidence type="ECO:0000313" key="6">
    <source>
        <dbReference type="EMBL" id="RZT84028.1"/>
    </source>
</evidence>
<gene>
    <name evidence="6" type="ORF">EV383_0861</name>
</gene>
<dbReference type="Pfam" id="PF00126">
    <property type="entry name" value="HTH_1"/>
    <property type="match status" value="1"/>
</dbReference>
<dbReference type="GO" id="GO:0003700">
    <property type="term" value="F:DNA-binding transcription factor activity"/>
    <property type="evidence" value="ECO:0007669"/>
    <property type="project" value="InterPro"/>
</dbReference>
<evidence type="ECO:0000256" key="3">
    <source>
        <dbReference type="ARBA" id="ARBA00023125"/>
    </source>
</evidence>
<keyword evidence="3" id="KW-0238">DNA-binding</keyword>
<feature type="domain" description="HTH lysR-type" evidence="5">
    <location>
        <begin position="6"/>
        <end position="60"/>
    </location>
</feature>
<dbReference type="SUPFAM" id="SSF46785">
    <property type="entry name" value="Winged helix' DNA-binding domain"/>
    <property type="match status" value="1"/>
</dbReference>
<name>A0A4Q7UT55_PSEST</name>
<keyword evidence="4" id="KW-0804">Transcription</keyword>
<dbReference type="SUPFAM" id="SSF53850">
    <property type="entry name" value="Periplasmic binding protein-like II"/>
    <property type="match status" value="1"/>
</dbReference>
<protein>
    <submittedName>
        <fullName evidence="6">LysR family positive regulator for ilvC</fullName>
    </submittedName>
</protein>
<proteinExistence type="inferred from homology"/>
<accession>A0A4Q7UT55</accession>
<keyword evidence="7" id="KW-1185">Reference proteome</keyword>
<dbReference type="Proteomes" id="UP000291591">
    <property type="component" value="Unassembled WGS sequence"/>
</dbReference>
<dbReference type="InterPro" id="IPR005119">
    <property type="entry name" value="LysR_subst-bd"/>
</dbReference>
<evidence type="ECO:0000256" key="1">
    <source>
        <dbReference type="ARBA" id="ARBA00009437"/>
    </source>
</evidence>
<dbReference type="PANTHER" id="PTHR30126:SF81">
    <property type="entry name" value="HTH-TYPE TRANSCRIPTIONAL REGULATOR ILVY"/>
    <property type="match status" value="1"/>
</dbReference>
<comment type="caution">
    <text evidence="6">The sequence shown here is derived from an EMBL/GenBank/DDBJ whole genome shotgun (WGS) entry which is preliminary data.</text>
</comment>
<dbReference type="OrthoDB" id="3636008at2"/>
<evidence type="ECO:0000256" key="2">
    <source>
        <dbReference type="ARBA" id="ARBA00023015"/>
    </source>
</evidence>
<dbReference type="InterPro" id="IPR036388">
    <property type="entry name" value="WH-like_DNA-bd_sf"/>
</dbReference>
<dbReference type="InterPro" id="IPR000847">
    <property type="entry name" value="LysR_HTH_N"/>
</dbReference>
<dbReference type="EMBL" id="SHKL01000001">
    <property type="protein sequence ID" value="RZT84028.1"/>
    <property type="molecule type" value="Genomic_DNA"/>
</dbReference>
<dbReference type="PROSITE" id="PS50931">
    <property type="entry name" value="HTH_LYSR"/>
    <property type="match status" value="1"/>
</dbReference>
<dbReference type="NCBIfam" id="NF008722">
    <property type="entry name" value="PRK11716.1"/>
    <property type="match status" value="1"/>
</dbReference>
<reference evidence="6 7" key="1">
    <citation type="submission" date="2019-02" db="EMBL/GenBank/DDBJ databases">
        <title>Sequencing the genomes of 1000 actinobacteria strains.</title>
        <authorList>
            <person name="Klenk H.-P."/>
        </authorList>
    </citation>
    <scope>NUCLEOTIDE SEQUENCE [LARGE SCALE GENOMIC DNA]</scope>
    <source>
        <strain evidence="6 7">DSM 45779</strain>
    </source>
</reference>
<dbReference type="AlphaFoldDB" id="A0A4Q7UT55"/>
<evidence type="ECO:0000259" key="5">
    <source>
        <dbReference type="PROSITE" id="PS50931"/>
    </source>
</evidence>
<dbReference type="PANTHER" id="PTHR30126">
    <property type="entry name" value="HTH-TYPE TRANSCRIPTIONAL REGULATOR"/>
    <property type="match status" value="1"/>
</dbReference>
<evidence type="ECO:0000313" key="7">
    <source>
        <dbReference type="Proteomes" id="UP000291591"/>
    </source>
</evidence>
<dbReference type="Gene3D" id="3.40.190.10">
    <property type="entry name" value="Periplasmic binding protein-like II"/>
    <property type="match status" value="2"/>
</dbReference>
<keyword evidence="2" id="KW-0805">Transcription regulation</keyword>
<organism evidence="6 7">
    <name type="scientific">Pseudonocardia sediminis</name>
    <dbReference type="NCBI Taxonomy" id="1397368"/>
    <lineage>
        <taxon>Bacteria</taxon>
        <taxon>Bacillati</taxon>
        <taxon>Actinomycetota</taxon>
        <taxon>Actinomycetes</taxon>
        <taxon>Pseudonocardiales</taxon>
        <taxon>Pseudonocardiaceae</taxon>
        <taxon>Pseudonocardia</taxon>
    </lineage>
</organism>
<dbReference type="RefSeq" id="WP_130288703.1">
    <property type="nucleotide sequence ID" value="NZ_SHKL01000001.1"/>
</dbReference>
<dbReference type="Pfam" id="PF03466">
    <property type="entry name" value="LysR_substrate"/>
    <property type="match status" value="1"/>
</dbReference>
<dbReference type="GO" id="GO:0000976">
    <property type="term" value="F:transcription cis-regulatory region binding"/>
    <property type="evidence" value="ECO:0007669"/>
    <property type="project" value="TreeGrafter"/>
</dbReference>
<dbReference type="InterPro" id="IPR036390">
    <property type="entry name" value="WH_DNA-bd_sf"/>
</dbReference>
<comment type="similarity">
    <text evidence="1">Belongs to the LysR transcriptional regulatory family.</text>
</comment>
<dbReference type="Gene3D" id="1.10.10.10">
    <property type="entry name" value="Winged helix-like DNA-binding domain superfamily/Winged helix DNA-binding domain"/>
    <property type="match status" value="1"/>
</dbReference>